<feature type="compositionally biased region" description="Polar residues" evidence="1">
    <location>
        <begin position="458"/>
        <end position="467"/>
    </location>
</feature>
<keyword evidence="3" id="KW-1185">Reference proteome</keyword>
<gene>
    <name evidence="2" type="ORF">ALEPTO_LOCUS8969</name>
</gene>
<feature type="region of interest" description="Disordered" evidence="1">
    <location>
        <begin position="353"/>
        <end position="467"/>
    </location>
</feature>
<dbReference type="Proteomes" id="UP000789508">
    <property type="component" value="Unassembled WGS sequence"/>
</dbReference>
<protein>
    <submittedName>
        <fullName evidence="2">9286_t:CDS:1</fullName>
    </submittedName>
</protein>
<feature type="compositionally biased region" description="Polar residues" evidence="1">
    <location>
        <begin position="402"/>
        <end position="432"/>
    </location>
</feature>
<proteinExistence type="predicted"/>
<name>A0A9N9D343_9GLOM</name>
<comment type="caution">
    <text evidence="2">The sequence shown here is derived from an EMBL/GenBank/DDBJ whole genome shotgun (WGS) entry which is preliminary data.</text>
</comment>
<reference evidence="2" key="1">
    <citation type="submission" date="2021-06" db="EMBL/GenBank/DDBJ databases">
        <authorList>
            <person name="Kallberg Y."/>
            <person name="Tangrot J."/>
            <person name="Rosling A."/>
        </authorList>
    </citation>
    <scope>NUCLEOTIDE SEQUENCE</scope>
    <source>
        <strain evidence="2">FL130A</strain>
    </source>
</reference>
<evidence type="ECO:0000256" key="1">
    <source>
        <dbReference type="SAM" id="MobiDB-lite"/>
    </source>
</evidence>
<evidence type="ECO:0000313" key="2">
    <source>
        <dbReference type="EMBL" id="CAG8621212.1"/>
    </source>
</evidence>
<feature type="compositionally biased region" description="Polar residues" evidence="1">
    <location>
        <begin position="1"/>
        <end position="19"/>
    </location>
</feature>
<dbReference type="EMBL" id="CAJVPS010006044">
    <property type="protein sequence ID" value="CAG8621212.1"/>
    <property type="molecule type" value="Genomic_DNA"/>
</dbReference>
<dbReference type="OrthoDB" id="2447010at2759"/>
<feature type="compositionally biased region" description="Basic and acidic residues" evidence="1">
    <location>
        <begin position="433"/>
        <end position="443"/>
    </location>
</feature>
<accession>A0A9N9D343</accession>
<sequence length="467" mass="51093">MSTSTPTIQSSVTNPTSPRNIPPNPFDVHEGIPEEQEFEHVAELKRLAAEKARLQTIGTNTGIARGTTASLTQSALGKYSTAIGEEIRAPSLIVQARVKAAEHPVDEAQLVRELKEEAEQRRQFELQTQGYVPRAGPAAKVEEAAEQLEKVLKIEGGQLEATSPPTSPQPMQEIADTGIEVKRGRGNKFKNRGGRGMRNRQQYKYPGTRIPANTNFMRVQNVQRGGFQDQQNIPQVEIGNPHVAHEGIPETQEFEHLAQLKEVTTEHARGLGLIPRGSKAAVAQSAFGKYATAISEETHIPTLSVQGLEEAQRRREFEIQTLGRILPNGPAVKVDESADRLEQVLKMDRVEPDVAAEQQPEEPHVSQSEQSQRLPGDFVAPGSQLVEAGVPGLSKEARQVLVEQQQVTPPASPAQQQNVGVSVGQETSQGRTKQSELKDETQSRAEQFNPPSPKTAEAVQSVQQQPQ</sequence>
<dbReference type="AlphaFoldDB" id="A0A9N9D343"/>
<evidence type="ECO:0000313" key="3">
    <source>
        <dbReference type="Proteomes" id="UP000789508"/>
    </source>
</evidence>
<organism evidence="2 3">
    <name type="scientific">Ambispora leptoticha</name>
    <dbReference type="NCBI Taxonomy" id="144679"/>
    <lineage>
        <taxon>Eukaryota</taxon>
        <taxon>Fungi</taxon>
        <taxon>Fungi incertae sedis</taxon>
        <taxon>Mucoromycota</taxon>
        <taxon>Glomeromycotina</taxon>
        <taxon>Glomeromycetes</taxon>
        <taxon>Archaeosporales</taxon>
        <taxon>Ambisporaceae</taxon>
        <taxon>Ambispora</taxon>
    </lineage>
</organism>
<feature type="region of interest" description="Disordered" evidence="1">
    <location>
        <begin position="1"/>
        <end position="30"/>
    </location>
</feature>